<name>A0A6L2KY63_TANCI</name>
<evidence type="ECO:0000256" key="2">
    <source>
        <dbReference type="SAM" id="MobiDB-lite"/>
    </source>
</evidence>
<dbReference type="AlphaFoldDB" id="A0A6L2KY63"/>
<gene>
    <name evidence="4" type="ORF">Tci_024943</name>
</gene>
<feature type="domain" description="CCHC-type" evidence="3">
    <location>
        <begin position="167"/>
        <end position="182"/>
    </location>
</feature>
<keyword evidence="1" id="KW-0862">Zinc</keyword>
<dbReference type="SUPFAM" id="SSF57756">
    <property type="entry name" value="Retrovirus zinc finger-like domains"/>
    <property type="match status" value="1"/>
</dbReference>
<keyword evidence="1" id="KW-0479">Metal-binding</keyword>
<dbReference type="InterPro" id="IPR025724">
    <property type="entry name" value="GAG-pre-integrase_dom"/>
</dbReference>
<dbReference type="Pfam" id="PF07727">
    <property type="entry name" value="RVT_2"/>
    <property type="match status" value="1"/>
</dbReference>
<dbReference type="Gene3D" id="4.10.60.10">
    <property type="entry name" value="Zinc finger, CCHC-type"/>
    <property type="match status" value="1"/>
</dbReference>
<feature type="compositionally biased region" description="Polar residues" evidence="2">
    <location>
        <begin position="756"/>
        <end position="770"/>
    </location>
</feature>
<dbReference type="Pfam" id="PF00098">
    <property type="entry name" value="zf-CCHC"/>
    <property type="match status" value="1"/>
</dbReference>
<dbReference type="InterPro" id="IPR001878">
    <property type="entry name" value="Znf_CCHC"/>
</dbReference>
<sequence>MTDYSLWEVILNGDSLALTRVIKGVLQPVALTTVEQRLARKNELKARGTLLMDLPDKHQLKFNTHKDAKTLMEAIEKSNKIYEAEVKSSSSTSTSTQNIAFVSSFNTDSTNEPVSAAASGSAMISMDLKWQMAMLTVRARRFLQRTRRNLGANRPTFMGFDMSKVECYNCHRKGHFSRECRSPKDTKRNGATKLQRRNVPIETSTSNALFSQCNGVGNYDWSFQAEEEPTNYALMAFSSSSSFSDNKVVSCSKACTKAYANLQSHYDKLTEDYRKSQFDVISYQTGLESVELGKFQTSSKNLSELLASQTNDKTGLGYNSQVFTRAMFDCHVYISSGSDESLPSSPIYDRYQSGNGYHVVPPLYTRTFMPPKPDLVFNNAPNDVKTDHPAFNVKLSPTKPNNDLSHTHRPSTPVIEDWVSDLEDESETKTPQNVPIFVQPTEQVKSHRPSVQHVETSITPANSKTAIPKPTRNGKCKNRKARFVCKSLDHLIKDCGYHEKKMAQSTARNHVKRRTHKQYALMPLPNPQRHVVPATVLTQSKHVPLLLLDQLLLLSPNSRTGKLDFNDVYFVKELKFNLFSVSQMCDKKNSVLFTDTGCLVLSLEFKLPDENQVLLRVPKENNMYNVNLKNIVPFGDLTSLFAKATLDESNLWHKRLGHINFKTMNKLVKERKNKTLIKAARTMLTDSLLPIPFWTENTDKDVAFNEKEHEFEGRKPEFEVNVSPSSKFKDFSDNSINEDNAAGTLVPAVRQLSSNSTNTFSNAGPSNANTDGDAAFDEKEPEFDEKKPESEVNVSLGSSAQSKKRDDKTKKEAKGKSPDNAAGTLVPVIGQLSPNNTNTFSTAGPLNAAASPTHEISSCIVTSQLPDDPDMPELEDITYFDNEDDVGAEADFNNLETSITKVWVLVDLPHGKRAIGTKWVFRNKKDERGIVVRNRARLVAQGHTQEEGIDYEEVFALVARIEAIRLTDGKSASTPIDTEKPLLKDLNGVNTHRSDEDRLELIELTVFLLSSDEKVGIEVSDVDLQVSAVRLILLLLVQKFLLFGLTNWCCSLKAVRS</sequence>
<dbReference type="PROSITE" id="PS50158">
    <property type="entry name" value="ZF_CCHC"/>
    <property type="match status" value="1"/>
</dbReference>
<dbReference type="GO" id="GO:0003676">
    <property type="term" value="F:nucleic acid binding"/>
    <property type="evidence" value="ECO:0007669"/>
    <property type="project" value="InterPro"/>
</dbReference>
<accession>A0A6L2KY63</accession>
<organism evidence="4">
    <name type="scientific">Tanacetum cinerariifolium</name>
    <name type="common">Dalmatian daisy</name>
    <name type="synonym">Chrysanthemum cinerariifolium</name>
    <dbReference type="NCBI Taxonomy" id="118510"/>
    <lineage>
        <taxon>Eukaryota</taxon>
        <taxon>Viridiplantae</taxon>
        <taxon>Streptophyta</taxon>
        <taxon>Embryophyta</taxon>
        <taxon>Tracheophyta</taxon>
        <taxon>Spermatophyta</taxon>
        <taxon>Magnoliopsida</taxon>
        <taxon>eudicotyledons</taxon>
        <taxon>Gunneridae</taxon>
        <taxon>Pentapetalae</taxon>
        <taxon>asterids</taxon>
        <taxon>campanulids</taxon>
        <taxon>Asterales</taxon>
        <taxon>Asteraceae</taxon>
        <taxon>Asteroideae</taxon>
        <taxon>Anthemideae</taxon>
        <taxon>Anthemidinae</taxon>
        <taxon>Tanacetum</taxon>
    </lineage>
</organism>
<proteinExistence type="predicted"/>
<dbReference type="Pfam" id="PF13976">
    <property type="entry name" value="gag_pre-integrs"/>
    <property type="match status" value="1"/>
</dbReference>
<dbReference type="InterPro" id="IPR036875">
    <property type="entry name" value="Znf_CCHC_sf"/>
</dbReference>
<comment type="caution">
    <text evidence="4">The sequence shown here is derived from an EMBL/GenBank/DDBJ whole genome shotgun (WGS) entry which is preliminary data.</text>
</comment>
<evidence type="ECO:0000256" key="1">
    <source>
        <dbReference type="PROSITE-ProRule" id="PRU00047"/>
    </source>
</evidence>
<evidence type="ECO:0000313" key="4">
    <source>
        <dbReference type="EMBL" id="GEU52965.1"/>
    </source>
</evidence>
<dbReference type="InterPro" id="IPR013103">
    <property type="entry name" value="RVT_2"/>
</dbReference>
<protein>
    <submittedName>
        <fullName evidence="4">Ribonuclease H-like domain-containing protein</fullName>
    </submittedName>
</protein>
<feature type="compositionally biased region" description="Basic and acidic residues" evidence="2">
    <location>
        <begin position="803"/>
        <end position="817"/>
    </location>
</feature>
<feature type="region of interest" description="Disordered" evidence="2">
    <location>
        <begin position="756"/>
        <end position="826"/>
    </location>
</feature>
<dbReference type="SMART" id="SM00343">
    <property type="entry name" value="ZnF_C2HC"/>
    <property type="match status" value="1"/>
</dbReference>
<evidence type="ECO:0000259" key="3">
    <source>
        <dbReference type="PROSITE" id="PS50158"/>
    </source>
</evidence>
<dbReference type="EMBL" id="BKCJ010003098">
    <property type="protein sequence ID" value="GEU52965.1"/>
    <property type="molecule type" value="Genomic_DNA"/>
</dbReference>
<keyword evidence="1" id="KW-0863">Zinc-finger</keyword>
<reference evidence="4" key="1">
    <citation type="journal article" date="2019" name="Sci. Rep.">
        <title>Draft genome of Tanacetum cinerariifolium, the natural source of mosquito coil.</title>
        <authorList>
            <person name="Yamashiro T."/>
            <person name="Shiraishi A."/>
            <person name="Satake H."/>
            <person name="Nakayama K."/>
        </authorList>
    </citation>
    <scope>NUCLEOTIDE SEQUENCE</scope>
</reference>
<feature type="compositionally biased region" description="Polar residues" evidence="2">
    <location>
        <begin position="792"/>
        <end position="801"/>
    </location>
</feature>
<dbReference type="GO" id="GO:0008270">
    <property type="term" value="F:zinc ion binding"/>
    <property type="evidence" value="ECO:0007669"/>
    <property type="project" value="UniProtKB-KW"/>
</dbReference>